<evidence type="ECO:0000313" key="1">
    <source>
        <dbReference type="EMBL" id="JAD20331.1"/>
    </source>
</evidence>
<dbReference type="AlphaFoldDB" id="A0A0A8Y2D3"/>
<reference evidence="1" key="2">
    <citation type="journal article" date="2015" name="Data Brief">
        <title>Shoot transcriptome of the giant reed, Arundo donax.</title>
        <authorList>
            <person name="Barrero R.A."/>
            <person name="Guerrero F.D."/>
            <person name="Moolhuijzen P."/>
            <person name="Goolsby J.A."/>
            <person name="Tidwell J."/>
            <person name="Bellgard S.E."/>
            <person name="Bellgard M.I."/>
        </authorList>
    </citation>
    <scope>NUCLEOTIDE SEQUENCE</scope>
    <source>
        <tissue evidence="1">Shoot tissue taken approximately 20 cm above the soil surface</tissue>
    </source>
</reference>
<dbReference type="EMBL" id="GBRH01277564">
    <property type="protein sequence ID" value="JAD20331.1"/>
    <property type="molecule type" value="Transcribed_RNA"/>
</dbReference>
<protein>
    <submittedName>
        <fullName evidence="1">Uncharacterized protein</fullName>
    </submittedName>
</protein>
<name>A0A0A8Y2D3_ARUDO</name>
<proteinExistence type="predicted"/>
<organism evidence="1">
    <name type="scientific">Arundo donax</name>
    <name type="common">Giant reed</name>
    <name type="synonym">Donax arundinaceus</name>
    <dbReference type="NCBI Taxonomy" id="35708"/>
    <lineage>
        <taxon>Eukaryota</taxon>
        <taxon>Viridiplantae</taxon>
        <taxon>Streptophyta</taxon>
        <taxon>Embryophyta</taxon>
        <taxon>Tracheophyta</taxon>
        <taxon>Spermatophyta</taxon>
        <taxon>Magnoliopsida</taxon>
        <taxon>Liliopsida</taxon>
        <taxon>Poales</taxon>
        <taxon>Poaceae</taxon>
        <taxon>PACMAD clade</taxon>
        <taxon>Arundinoideae</taxon>
        <taxon>Arundineae</taxon>
        <taxon>Arundo</taxon>
    </lineage>
</organism>
<accession>A0A0A8Y2D3</accession>
<sequence length="114" mass="12724">MGFSCFATCCYSPFTSLQRQVKRGFKDEVLASLFPCICCSPFCMALPGNNLRSFTVVEWKTSFRWSFIGFIYSIDWGSLHPDSGSPLPSCSVSKEILGACCGHRPSLRYYAASY</sequence>
<reference evidence="1" key="1">
    <citation type="submission" date="2014-09" db="EMBL/GenBank/DDBJ databases">
        <authorList>
            <person name="Magalhaes I.L.F."/>
            <person name="Oliveira U."/>
            <person name="Santos F.R."/>
            <person name="Vidigal T.H.D.A."/>
            <person name="Brescovit A.D."/>
            <person name="Santos A.J."/>
        </authorList>
    </citation>
    <scope>NUCLEOTIDE SEQUENCE</scope>
    <source>
        <tissue evidence="1">Shoot tissue taken approximately 20 cm above the soil surface</tissue>
    </source>
</reference>